<evidence type="ECO:0000256" key="9">
    <source>
        <dbReference type="PIRSR" id="PIRSR001084-3"/>
    </source>
</evidence>
<evidence type="ECO:0000256" key="7">
    <source>
        <dbReference type="PIRSR" id="PIRSR001084-1"/>
    </source>
</evidence>
<feature type="domain" description="Glycoside hydrolase family 42 N-terminal" evidence="11">
    <location>
        <begin position="8"/>
        <end position="376"/>
    </location>
</feature>
<dbReference type="InterPro" id="IPR017853">
    <property type="entry name" value="GH"/>
</dbReference>
<feature type="binding site" evidence="8">
    <location>
        <position position="308"/>
    </location>
    <ligand>
        <name>substrate</name>
    </ligand>
</feature>
<dbReference type="PANTHER" id="PTHR36447">
    <property type="entry name" value="BETA-GALACTOSIDASE GANA"/>
    <property type="match status" value="1"/>
</dbReference>
<evidence type="ECO:0000313" key="14">
    <source>
        <dbReference type="Proteomes" id="UP000230161"/>
    </source>
</evidence>
<feature type="active site" description="Proton donor" evidence="7">
    <location>
        <position position="144"/>
    </location>
</feature>
<comment type="caution">
    <text evidence="13">The sequence shown here is derived from an EMBL/GenBank/DDBJ whole genome shotgun (WGS) entry which is preliminary data.</text>
</comment>
<protein>
    <recommendedName>
        <fullName evidence="3 6">Beta-galactosidase</fullName>
        <shortName evidence="6">Beta-gal</shortName>
        <ecNumber evidence="3 6">3.2.1.23</ecNumber>
    </recommendedName>
</protein>
<dbReference type="SUPFAM" id="SSF51445">
    <property type="entry name" value="(Trans)glycosidases"/>
    <property type="match status" value="1"/>
</dbReference>
<dbReference type="GO" id="GO:0005975">
    <property type="term" value="P:carbohydrate metabolic process"/>
    <property type="evidence" value="ECO:0007669"/>
    <property type="project" value="InterPro"/>
</dbReference>
<dbReference type="InterPro" id="IPR013529">
    <property type="entry name" value="Glyco_hydro_42_N"/>
</dbReference>
<dbReference type="EC" id="3.2.1.23" evidence="3 6"/>
<dbReference type="Proteomes" id="UP000230161">
    <property type="component" value="Unassembled WGS sequence"/>
</dbReference>
<dbReference type="GO" id="GO:0046872">
    <property type="term" value="F:metal ion binding"/>
    <property type="evidence" value="ECO:0007669"/>
    <property type="project" value="UniProtKB-KW"/>
</dbReference>
<keyword evidence="9" id="KW-0479">Metal-binding</keyword>
<feature type="binding site" evidence="8">
    <location>
        <position position="105"/>
    </location>
    <ligand>
        <name>substrate</name>
    </ligand>
</feature>
<dbReference type="GO" id="GO:0004565">
    <property type="term" value="F:beta-galactosidase activity"/>
    <property type="evidence" value="ECO:0007669"/>
    <property type="project" value="UniProtKB-EC"/>
</dbReference>
<accession>A0A2M9BVA2</accession>
<dbReference type="Pfam" id="PF08532">
    <property type="entry name" value="Glyco_hydro_42M"/>
    <property type="match status" value="1"/>
</dbReference>
<keyword evidence="5 6" id="KW-0326">Glycosidase</keyword>
<name>A0A2M9BVA2_9MICO</name>
<feature type="region of interest" description="Disordered" evidence="10">
    <location>
        <begin position="666"/>
        <end position="687"/>
    </location>
</feature>
<evidence type="ECO:0000256" key="3">
    <source>
        <dbReference type="ARBA" id="ARBA00012756"/>
    </source>
</evidence>
<keyword evidence="4 6" id="KW-0378">Hydrolase</keyword>
<dbReference type="PIRSF" id="PIRSF001084">
    <property type="entry name" value="B-galactosidase"/>
    <property type="match status" value="1"/>
</dbReference>
<feature type="binding site" evidence="9">
    <location>
        <position position="154"/>
    </location>
    <ligand>
        <name>Zn(2+)</name>
        <dbReference type="ChEBI" id="CHEBI:29105"/>
    </ligand>
</feature>
<gene>
    <name evidence="13" type="ORF">CLV54_1663</name>
</gene>
<dbReference type="InterPro" id="IPR003476">
    <property type="entry name" value="Glyco_hydro_42"/>
</dbReference>
<organism evidence="13 14">
    <name type="scientific">Compostimonas suwonensis</name>
    <dbReference type="NCBI Taxonomy" id="1048394"/>
    <lineage>
        <taxon>Bacteria</taxon>
        <taxon>Bacillati</taxon>
        <taxon>Actinomycetota</taxon>
        <taxon>Actinomycetes</taxon>
        <taxon>Micrococcales</taxon>
        <taxon>Microbacteriaceae</taxon>
        <taxon>Compostimonas</taxon>
    </lineage>
</organism>
<comment type="catalytic activity">
    <reaction evidence="1 6">
        <text>Hydrolysis of terminal non-reducing beta-D-galactose residues in beta-D-galactosides.</text>
        <dbReference type="EC" id="3.2.1.23"/>
    </reaction>
</comment>
<dbReference type="CDD" id="cd03143">
    <property type="entry name" value="A4_beta-galactosidase_middle_domain"/>
    <property type="match status" value="1"/>
</dbReference>
<evidence type="ECO:0000256" key="10">
    <source>
        <dbReference type="SAM" id="MobiDB-lite"/>
    </source>
</evidence>
<dbReference type="InterPro" id="IPR029062">
    <property type="entry name" value="Class_I_gatase-like"/>
</dbReference>
<feature type="active site" description="Nucleophile" evidence="7">
    <location>
        <position position="300"/>
    </location>
</feature>
<evidence type="ECO:0000256" key="1">
    <source>
        <dbReference type="ARBA" id="ARBA00001412"/>
    </source>
</evidence>
<feature type="binding site" evidence="8">
    <location>
        <position position="143"/>
    </location>
    <ligand>
        <name>substrate</name>
    </ligand>
</feature>
<evidence type="ECO:0000259" key="11">
    <source>
        <dbReference type="Pfam" id="PF02449"/>
    </source>
</evidence>
<evidence type="ECO:0000256" key="2">
    <source>
        <dbReference type="ARBA" id="ARBA00005940"/>
    </source>
</evidence>
<sequence>MKIWYGGDYNPEQWDSETVEEDIALMGVAGVNLVTINVFGWAIIEPREGEFDFSALDELIARLGAAGIGVDLATGTASPPPWLTTRYPEMLPVRADGTRLSQGSRQEYCPSSPVYREASLRLTRALVSRYAAHPSIELWHINNEYGGHNSHCYCDVSAAAFRDWLEHRYGTVDELNAAWSTTFWSQRYDSFAEILPPRVTSTHGNPMQLQDFDIFSTHELMECYRGEVAIVRELSPGIPLTTNFMGFFKRADYWTWAREVDIVSNDAYPDPADPDAAAYAAMNWDLMRSLSGGRPWMLMEQAASAVNWRAANQPKAPGQMRAWSLQAVARGARSVLFFQWRQSAGGAEQYHSAMLPHAHTRSRVWREVRELGAELQGLSALGADLDVGLNGLGARVAIVFDWPSWWAIEQEHLPTAHDYLRHVFAWYLPLWQNDVPVDFVRAGDDLSRFDVVITPSTFTMTDQAAESIDRFVLSGGTLVATYQTAVVDEVLRVRRDGYLGPLAHTLGIWIEEFTPPAGADLWEQREEAPSVSFRGPAGRRLMGSSWAEVLHTDTASAVAEFDSGPANGHPAVTRNERGHGVAWYVATQPDREAMRELLVAIGVTQGVEPIDPALERVERGGLVFLINHGSVAARVRDHGTDLLTGDREPEWVPSFGVRIMSNARSGLATPSDSDRDLAESTIPGAPA</sequence>
<dbReference type="Gene3D" id="3.40.50.880">
    <property type="match status" value="1"/>
</dbReference>
<reference evidence="13 14" key="1">
    <citation type="submission" date="2017-11" db="EMBL/GenBank/DDBJ databases">
        <title>Genomic Encyclopedia of Archaeal and Bacterial Type Strains, Phase II (KMG-II): From Individual Species to Whole Genera.</title>
        <authorList>
            <person name="Goeker M."/>
        </authorList>
    </citation>
    <scope>NUCLEOTIDE SEQUENCE [LARGE SCALE GENOMIC DNA]</scope>
    <source>
        <strain evidence="13 14">DSM 25625</strain>
    </source>
</reference>
<proteinExistence type="inferred from homology"/>
<dbReference type="EMBL" id="PGFB01000003">
    <property type="protein sequence ID" value="PJJ61876.1"/>
    <property type="molecule type" value="Genomic_DNA"/>
</dbReference>
<keyword evidence="9" id="KW-0862">Zinc</keyword>
<feature type="binding site" evidence="9">
    <location>
        <position position="109"/>
    </location>
    <ligand>
        <name>Zn(2+)</name>
        <dbReference type="ChEBI" id="CHEBI:29105"/>
    </ligand>
</feature>
<dbReference type="Gene3D" id="3.20.20.80">
    <property type="entry name" value="Glycosidases"/>
    <property type="match status" value="1"/>
</dbReference>
<dbReference type="InterPro" id="IPR013738">
    <property type="entry name" value="Beta_galactosidase_Trimer"/>
</dbReference>
<evidence type="ECO:0000313" key="13">
    <source>
        <dbReference type="EMBL" id="PJJ61876.1"/>
    </source>
</evidence>
<evidence type="ECO:0000259" key="12">
    <source>
        <dbReference type="Pfam" id="PF08532"/>
    </source>
</evidence>
<evidence type="ECO:0000256" key="8">
    <source>
        <dbReference type="PIRSR" id="PIRSR001084-2"/>
    </source>
</evidence>
<dbReference type="PANTHER" id="PTHR36447:SF1">
    <property type="entry name" value="BETA-GALACTOSIDASE GANA"/>
    <property type="match status" value="1"/>
</dbReference>
<feature type="domain" description="Beta-galactosidase trimerisation" evidence="12">
    <location>
        <begin position="394"/>
        <end position="604"/>
    </location>
</feature>
<dbReference type="RefSeq" id="WP_100344501.1">
    <property type="nucleotide sequence ID" value="NZ_PGFB01000003.1"/>
</dbReference>
<keyword evidence="14" id="KW-1185">Reference proteome</keyword>
<dbReference type="Pfam" id="PF02449">
    <property type="entry name" value="Glyco_hydro_42"/>
    <property type="match status" value="1"/>
</dbReference>
<dbReference type="OrthoDB" id="9800974at2"/>
<evidence type="ECO:0000256" key="4">
    <source>
        <dbReference type="ARBA" id="ARBA00022801"/>
    </source>
</evidence>
<comment type="similarity">
    <text evidence="2 6">Belongs to the glycosyl hydrolase 42 family.</text>
</comment>
<feature type="binding site" evidence="9">
    <location>
        <position position="152"/>
    </location>
    <ligand>
        <name>Zn(2+)</name>
        <dbReference type="ChEBI" id="CHEBI:29105"/>
    </ligand>
</feature>
<dbReference type="SUPFAM" id="SSF52317">
    <property type="entry name" value="Class I glutamine amidotransferase-like"/>
    <property type="match status" value="1"/>
</dbReference>
<dbReference type="AlphaFoldDB" id="A0A2M9BVA2"/>
<evidence type="ECO:0000256" key="5">
    <source>
        <dbReference type="ARBA" id="ARBA00023295"/>
    </source>
</evidence>
<dbReference type="GO" id="GO:0009341">
    <property type="term" value="C:beta-galactosidase complex"/>
    <property type="evidence" value="ECO:0007669"/>
    <property type="project" value="InterPro"/>
</dbReference>
<evidence type="ECO:0000256" key="6">
    <source>
        <dbReference type="PIRNR" id="PIRNR001084"/>
    </source>
</evidence>